<keyword evidence="14" id="KW-1185">Reference proteome</keyword>
<gene>
    <name evidence="11" type="ORF">HR08_05885</name>
    <name evidence="12" type="ORF">HR15_04970</name>
</gene>
<dbReference type="Pfam" id="PF00924">
    <property type="entry name" value="MS_channel_2nd"/>
    <property type="match status" value="1"/>
</dbReference>
<dbReference type="SUPFAM" id="SSF82689">
    <property type="entry name" value="Mechanosensitive channel protein MscS (YggB), C-terminal domain"/>
    <property type="match status" value="1"/>
</dbReference>
<dbReference type="InterPro" id="IPR011014">
    <property type="entry name" value="MscS_channel_TM-2"/>
</dbReference>
<evidence type="ECO:0000259" key="10">
    <source>
        <dbReference type="Pfam" id="PF21082"/>
    </source>
</evidence>
<dbReference type="InterPro" id="IPR045275">
    <property type="entry name" value="MscS_archaea/bacteria_type"/>
</dbReference>
<evidence type="ECO:0000256" key="1">
    <source>
        <dbReference type="ARBA" id="ARBA00004651"/>
    </source>
</evidence>
<organism evidence="11 13">
    <name type="scientific">Porphyromonas gulae</name>
    <dbReference type="NCBI Taxonomy" id="111105"/>
    <lineage>
        <taxon>Bacteria</taxon>
        <taxon>Pseudomonadati</taxon>
        <taxon>Bacteroidota</taxon>
        <taxon>Bacteroidia</taxon>
        <taxon>Bacteroidales</taxon>
        <taxon>Porphyromonadaceae</taxon>
        <taxon>Porphyromonas</taxon>
    </lineage>
</organism>
<dbReference type="Gene3D" id="1.10.287.1260">
    <property type="match status" value="1"/>
</dbReference>
<feature type="region of interest" description="Disordered" evidence="7">
    <location>
        <begin position="330"/>
        <end position="354"/>
    </location>
</feature>
<dbReference type="Gene3D" id="3.30.70.100">
    <property type="match status" value="1"/>
</dbReference>
<dbReference type="InterPro" id="IPR010920">
    <property type="entry name" value="LSM_dom_sf"/>
</dbReference>
<dbReference type="EMBL" id="JRAI01000055">
    <property type="protein sequence ID" value="KGN85425.1"/>
    <property type="molecule type" value="Genomic_DNA"/>
</dbReference>
<name>A0A0A2GPA2_9PORP</name>
<protein>
    <submittedName>
        <fullName evidence="11">Mechanosensitive ion channel protein MscS</fullName>
    </submittedName>
</protein>
<evidence type="ECO:0000313" key="13">
    <source>
        <dbReference type="Proteomes" id="UP000030130"/>
    </source>
</evidence>
<feature type="compositionally biased region" description="Polar residues" evidence="7">
    <location>
        <begin position="344"/>
        <end position="354"/>
    </location>
</feature>
<keyword evidence="4 8" id="KW-0812">Transmembrane</keyword>
<dbReference type="PANTHER" id="PTHR30221">
    <property type="entry name" value="SMALL-CONDUCTANCE MECHANOSENSITIVE CHANNEL"/>
    <property type="match status" value="1"/>
</dbReference>
<dbReference type="Proteomes" id="UP000030146">
    <property type="component" value="Unassembled WGS sequence"/>
</dbReference>
<comment type="similarity">
    <text evidence="2">Belongs to the MscS (TC 1.A.23) family.</text>
</comment>
<keyword evidence="3" id="KW-1003">Cell membrane</keyword>
<feature type="transmembrane region" description="Helical" evidence="8">
    <location>
        <begin position="123"/>
        <end position="142"/>
    </location>
</feature>
<keyword evidence="6 8" id="KW-0472">Membrane</keyword>
<evidence type="ECO:0000313" key="11">
    <source>
        <dbReference type="EMBL" id="KGN85425.1"/>
    </source>
</evidence>
<dbReference type="SUPFAM" id="SSF50182">
    <property type="entry name" value="Sm-like ribonucleoproteins"/>
    <property type="match status" value="1"/>
</dbReference>
<keyword evidence="5 8" id="KW-1133">Transmembrane helix</keyword>
<dbReference type="STRING" id="111105.HR09_01190"/>
<evidence type="ECO:0000256" key="5">
    <source>
        <dbReference type="ARBA" id="ARBA00022989"/>
    </source>
</evidence>
<evidence type="ECO:0000256" key="8">
    <source>
        <dbReference type="SAM" id="Phobius"/>
    </source>
</evidence>
<evidence type="ECO:0000256" key="4">
    <source>
        <dbReference type="ARBA" id="ARBA00022692"/>
    </source>
</evidence>
<dbReference type="InterPro" id="IPR006685">
    <property type="entry name" value="MscS_channel_2nd"/>
</dbReference>
<accession>A0A0A2GPA2</accession>
<dbReference type="AlphaFoldDB" id="A0A0A2GPA2"/>
<proteinExistence type="inferred from homology"/>
<dbReference type="GO" id="GO:0008381">
    <property type="term" value="F:mechanosensitive monoatomic ion channel activity"/>
    <property type="evidence" value="ECO:0007669"/>
    <property type="project" value="InterPro"/>
</dbReference>
<evidence type="ECO:0000256" key="7">
    <source>
        <dbReference type="SAM" id="MobiDB-lite"/>
    </source>
</evidence>
<evidence type="ECO:0000313" key="14">
    <source>
        <dbReference type="Proteomes" id="UP000030146"/>
    </source>
</evidence>
<dbReference type="OrthoDB" id="9809206at2"/>
<dbReference type="GO" id="GO:0005886">
    <property type="term" value="C:plasma membrane"/>
    <property type="evidence" value="ECO:0007669"/>
    <property type="project" value="UniProtKB-SubCell"/>
</dbReference>
<comment type="subcellular location">
    <subcellularLocation>
        <location evidence="1">Cell membrane</location>
        <topology evidence="1">Multi-pass membrane protein</topology>
    </subcellularLocation>
</comment>
<evidence type="ECO:0000259" key="9">
    <source>
        <dbReference type="Pfam" id="PF00924"/>
    </source>
</evidence>
<evidence type="ECO:0000256" key="6">
    <source>
        <dbReference type="ARBA" id="ARBA00023136"/>
    </source>
</evidence>
<evidence type="ECO:0000256" key="2">
    <source>
        <dbReference type="ARBA" id="ARBA00008017"/>
    </source>
</evidence>
<dbReference type="InterPro" id="IPR049278">
    <property type="entry name" value="MS_channel_C"/>
</dbReference>
<comment type="caution">
    <text evidence="11">The sequence shown here is derived from an EMBL/GenBank/DDBJ whole genome shotgun (WGS) entry which is preliminary data.</text>
</comment>
<feature type="transmembrane region" description="Helical" evidence="8">
    <location>
        <begin position="78"/>
        <end position="103"/>
    </location>
</feature>
<dbReference type="EMBL" id="JRAK01000070">
    <property type="protein sequence ID" value="KGN88537.1"/>
    <property type="molecule type" value="Genomic_DNA"/>
</dbReference>
<reference evidence="11 13" key="1">
    <citation type="submission" date="2014-08" db="EMBL/GenBank/DDBJ databases">
        <title>Porphyromonas gulae strain:COT-052_OH1451 Genome sequencing.</title>
        <authorList>
            <person name="Wallis C."/>
            <person name="Deusch O."/>
            <person name="O'Flynn C."/>
            <person name="Davis I."/>
            <person name="Jospin G."/>
            <person name="Darling A.E."/>
            <person name="Coil D.A."/>
            <person name="Alexiev A."/>
            <person name="Horsfall A."/>
            <person name="Kirkwood N."/>
            <person name="Harris S."/>
            <person name="Eisen J.A."/>
        </authorList>
    </citation>
    <scope>NUCLEOTIDE SEQUENCE [LARGE SCALE GENOMIC DNA]</scope>
    <source>
        <strain evidence="13">COT-052 OH1451</strain>
        <strain evidence="11">COT-052_OH1451</strain>
    </source>
</reference>
<feature type="domain" description="Mechanosensitive ion channel MscS C-terminal" evidence="10">
    <location>
        <begin position="238"/>
        <end position="319"/>
    </location>
</feature>
<evidence type="ECO:0000256" key="3">
    <source>
        <dbReference type="ARBA" id="ARBA00022475"/>
    </source>
</evidence>
<dbReference type="Pfam" id="PF21082">
    <property type="entry name" value="MS_channel_3rd"/>
    <property type="match status" value="1"/>
</dbReference>
<reference evidence="12 14" key="2">
    <citation type="submission" date="2014-08" db="EMBL/GenBank/DDBJ databases">
        <title>Porphyromonas gulae strain:COT-052_OH3439 Genome sequencing.</title>
        <authorList>
            <person name="Wallis C."/>
            <person name="Deusch O."/>
            <person name="O'Flynn C."/>
            <person name="Davis I."/>
            <person name="Jospin G."/>
            <person name="Darling A.E."/>
            <person name="Coil D.A."/>
            <person name="Alexiev A."/>
            <person name="Horsfall A."/>
            <person name="Kirkwood N."/>
            <person name="Harris S."/>
            <person name="Eisen J.A."/>
        </authorList>
    </citation>
    <scope>NUCLEOTIDE SEQUENCE [LARGE SCALE GENOMIC DNA]</scope>
    <source>
        <strain evidence="14">COT-052 OH3439</strain>
        <strain evidence="12">COT-052_OH3439</strain>
    </source>
</reference>
<dbReference type="PANTHER" id="PTHR30221:SF1">
    <property type="entry name" value="SMALL-CONDUCTANCE MECHANOSENSITIVE CHANNEL"/>
    <property type="match status" value="1"/>
</dbReference>
<feature type="compositionally biased region" description="Basic and acidic residues" evidence="7">
    <location>
        <begin position="330"/>
        <end position="339"/>
    </location>
</feature>
<sequence length="354" mass="39311">MPANSVSAGLSASINDIKVTNSMGLKIFFPLQNLPVDTTKVNKIAEVVSPEAIKQLKEIKPSQWTELLTQWGGKALTFGIKVVIAIVAFYLGKLLLNVLIKWLDRIMVRRSFEPAARTFLRSFANIGGFVLLIVIIISTLGFQPVSLAALLASVGVAVGMGLSGQLQNLAGGLIVLLTKPFKVGDYIVSNNVEGVVDAVTLFHTTVMTFENKYIFIPNGLLSSNVIINYSRMAVRRNEWIIGIEYNEDFDRVKALLLRLIDEEPRIIKDPLPTVVVKELADSSVKVMARAWCATDDLWNVYWDMNERIYREFNRDGIPFPFPQLTIHDSAPKHPEKPKVAEAQSPENVSTNTSL</sequence>
<dbReference type="Proteomes" id="UP000030130">
    <property type="component" value="Unassembled WGS sequence"/>
</dbReference>
<dbReference type="RefSeq" id="WP_039421074.1">
    <property type="nucleotide sequence ID" value="NZ_CALUCC010000055.1"/>
</dbReference>
<dbReference type="InterPro" id="IPR023408">
    <property type="entry name" value="MscS_beta-dom_sf"/>
</dbReference>
<feature type="domain" description="Mechanosensitive ion channel MscS" evidence="9">
    <location>
        <begin position="166"/>
        <end position="231"/>
    </location>
</feature>
<dbReference type="SUPFAM" id="SSF82861">
    <property type="entry name" value="Mechanosensitive channel protein MscS (YggB), transmembrane region"/>
    <property type="match status" value="1"/>
</dbReference>
<evidence type="ECO:0000313" key="12">
    <source>
        <dbReference type="EMBL" id="KGN88537.1"/>
    </source>
</evidence>
<dbReference type="InterPro" id="IPR011066">
    <property type="entry name" value="MscS_channel_C_sf"/>
</dbReference>
<dbReference type="Gene3D" id="2.30.30.60">
    <property type="match status" value="1"/>
</dbReference>
<dbReference type="eggNOG" id="COG0668">
    <property type="taxonomic scope" value="Bacteria"/>
</dbReference>